<dbReference type="InterPro" id="IPR008928">
    <property type="entry name" value="6-hairpin_glycosidase_sf"/>
</dbReference>
<evidence type="ECO:0000313" key="2">
    <source>
        <dbReference type="Proteomes" id="UP000214666"/>
    </source>
</evidence>
<protein>
    <submittedName>
        <fullName evidence="1">Glycosyl hydrolase</fullName>
    </submittedName>
</protein>
<dbReference type="KEGG" id="pkb:B4V02_01210"/>
<dbReference type="Gene3D" id="1.50.10.10">
    <property type="match status" value="1"/>
</dbReference>
<accession>A0A222WI25</accession>
<dbReference type="GO" id="GO:0005975">
    <property type="term" value="P:carbohydrate metabolic process"/>
    <property type="evidence" value="ECO:0007669"/>
    <property type="project" value="InterPro"/>
</dbReference>
<dbReference type="EMBL" id="CP020028">
    <property type="protein sequence ID" value="ASR45421.1"/>
    <property type="molecule type" value="Genomic_DNA"/>
</dbReference>
<dbReference type="Proteomes" id="UP000214666">
    <property type="component" value="Chromosome"/>
</dbReference>
<name>A0A222WI25_9BACL</name>
<proteinExistence type="predicted"/>
<evidence type="ECO:0000313" key="1">
    <source>
        <dbReference type="EMBL" id="ASR45421.1"/>
    </source>
</evidence>
<dbReference type="SUPFAM" id="SSF48208">
    <property type="entry name" value="Six-hairpin glycosidases"/>
    <property type="match status" value="1"/>
</dbReference>
<dbReference type="AlphaFoldDB" id="A0A222WI25"/>
<keyword evidence="1" id="KW-0378">Hydrolase</keyword>
<dbReference type="InterPro" id="IPR012341">
    <property type="entry name" value="6hp_glycosidase-like_sf"/>
</dbReference>
<dbReference type="OrthoDB" id="1779554at2"/>
<keyword evidence="2" id="KW-1185">Reference proteome</keyword>
<sequence>MEVNSLEWRSRRKVLWAWLGLLLSAAIGIGGCLSHSDRGESTKRFIAKNLTNPNGTLATYLQEAKSVNPELAAGREALSESLGLWMQAALASDDQAAFEKSYETLNRYFVTDRDYIAWKLSPEGGTEVSTNALGDDLRIIGALLEGSRKWKDHPVWRARAIDLAKTLLSRSQKNGYLVDFYDFSKQGAPDTLALAYVDLSTLKGLMQEGVLDEGTYRRYHALLQEMPDDGVFYPKSFNVVTGEYEYEATVNLIDQLLVAIHAGETDRDQAHLYQFLKQEFDQTGKLFGQYMCTDRTAAVKYESPSVYGLAIMFALQQGDRPLAEQLYEHMLTLKGHDVRYPGGYVFEANTHIFDNLLPLLGEYALENE</sequence>
<reference evidence="1 2" key="1">
    <citation type="submission" date="2017-03" db="EMBL/GenBank/DDBJ databases">
        <title>Complete genome sequence of Paenibacillus Kribbensis producing bioflocculants.</title>
        <authorList>
            <person name="Lee H.-G."/>
            <person name="Oh H.-M."/>
        </authorList>
    </citation>
    <scope>NUCLEOTIDE SEQUENCE [LARGE SCALE GENOMIC DNA]</scope>
    <source>
        <strain evidence="1 2">AM49</strain>
    </source>
</reference>
<organism evidence="1 2">
    <name type="scientific">Paenibacillus kribbensis</name>
    <dbReference type="NCBI Taxonomy" id="172713"/>
    <lineage>
        <taxon>Bacteria</taxon>
        <taxon>Bacillati</taxon>
        <taxon>Bacillota</taxon>
        <taxon>Bacilli</taxon>
        <taxon>Bacillales</taxon>
        <taxon>Paenibacillaceae</taxon>
        <taxon>Paenibacillus</taxon>
    </lineage>
</organism>
<gene>
    <name evidence="1" type="ORF">B4V02_01210</name>
</gene>
<dbReference type="GO" id="GO:0016787">
    <property type="term" value="F:hydrolase activity"/>
    <property type="evidence" value="ECO:0007669"/>
    <property type="project" value="UniProtKB-KW"/>
</dbReference>